<dbReference type="PANTHER" id="PTHR31485">
    <property type="entry name" value="PEPTIDYL SERINE ALPHA-GALACTOSYLTRANSFERASE"/>
    <property type="match status" value="1"/>
</dbReference>
<dbReference type="AlphaFoldDB" id="A0A024TS34"/>
<accession>A0A024TS34</accession>
<name>A0A024TS34_9STRA</name>
<reference evidence="2" key="1">
    <citation type="submission" date="2013-12" db="EMBL/GenBank/DDBJ databases">
        <title>The Genome Sequence of Aphanomyces invadans NJM9701.</title>
        <authorList>
            <consortium name="The Broad Institute Genomics Platform"/>
            <person name="Russ C."/>
            <person name="Tyler B."/>
            <person name="van West P."/>
            <person name="Dieguez-Uribeondo J."/>
            <person name="Young S.K."/>
            <person name="Zeng Q."/>
            <person name="Gargeya S."/>
            <person name="Fitzgerald M."/>
            <person name="Abouelleil A."/>
            <person name="Alvarado L."/>
            <person name="Chapman S.B."/>
            <person name="Gainer-Dewar J."/>
            <person name="Goldberg J."/>
            <person name="Griggs A."/>
            <person name="Gujja S."/>
            <person name="Hansen M."/>
            <person name="Howarth C."/>
            <person name="Imamovic A."/>
            <person name="Ireland A."/>
            <person name="Larimer J."/>
            <person name="McCowan C."/>
            <person name="Murphy C."/>
            <person name="Pearson M."/>
            <person name="Poon T.W."/>
            <person name="Priest M."/>
            <person name="Roberts A."/>
            <person name="Saif S."/>
            <person name="Shea T."/>
            <person name="Sykes S."/>
            <person name="Wortman J."/>
            <person name="Nusbaum C."/>
            <person name="Birren B."/>
        </authorList>
    </citation>
    <scope>NUCLEOTIDE SEQUENCE [LARGE SCALE GENOMIC DNA]</scope>
    <source>
        <strain evidence="2">NJM9701</strain>
    </source>
</reference>
<dbReference type="STRING" id="157072.A0A024TS34"/>
<dbReference type="OrthoDB" id="2015991at2759"/>
<evidence type="ECO:0000313" key="2">
    <source>
        <dbReference type="EMBL" id="ETV96172.1"/>
    </source>
</evidence>
<dbReference type="GO" id="GO:0016757">
    <property type="term" value="F:glycosyltransferase activity"/>
    <property type="evidence" value="ECO:0007669"/>
    <property type="project" value="InterPro"/>
</dbReference>
<proteinExistence type="predicted"/>
<dbReference type="RefSeq" id="XP_008874964.1">
    <property type="nucleotide sequence ID" value="XM_008876742.1"/>
</dbReference>
<dbReference type="GeneID" id="20087422"/>
<evidence type="ECO:0008006" key="3">
    <source>
        <dbReference type="Google" id="ProtNLM"/>
    </source>
</evidence>
<dbReference type="PANTHER" id="PTHR31485:SF7">
    <property type="entry name" value="PEPTIDYL SERINE ALPHA-GALACTOSYLTRANSFERASE"/>
    <property type="match status" value="1"/>
</dbReference>
<feature type="chain" id="PRO_5001534583" description="Nucleotide-diphospho-sugar transferase domain-containing protein" evidence="1">
    <location>
        <begin position="22"/>
        <end position="425"/>
    </location>
</feature>
<sequence length="425" mass="47364">MAALVRTLVIAAIVVVGATLAANESRLHIVYSTSCNQGKRQLLSYALQTSAMAVGQQGKMTEMLSGCTPVEEATIAAEPSFYHTFSRHFTPSYSPHPVSGVNDDYTPYNKPFGLRHFLQTPGAVADDAIVVLLDADFILFKPIEVNTGRSMRKYYKGRRTDMILDTVENGVAIAQDWTAYIGSGWLNPSSNVKPFLCKVGQPCMNVSEADAIEYFTSTGPPYILTKHDALLMVDDYCAFVVEGRKHVDKDEWMPEMYALGVAMANHNIKQTKVTNLGVTFPDHDVSEYWNFANESLPNPCQDAFDIVTPVDPPLGVHYCYPYGLLSPPEPSWHFTKYHLPADILDCQSMLLTPHPPSQWNEIAKLKPKLQQKKRHEVWVECTLVKVLNNVLLQAKQVLCPNGFNSHRGMSLDRDVFIQTGLPAPK</sequence>
<keyword evidence="1" id="KW-0732">Signal</keyword>
<dbReference type="eggNOG" id="ENOG502QUJF">
    <property type="taxonomic scope" value="Eukaryota"/>
</dbReference>
<gene>
    <name evidence="2" type="ORF">H310_10372</name>
</gene>
<dbReference type="VEuPathDB" id="FungiDB:H310_10372"/>
<evidence type="ECO:0000256" key="1">
    <source>
        <dbReference type="SAM" id="SignalP"/>
    </source>
</evidence>
<feature type="signal peptide" evidence="1">
    <location>
        <begin position="1"/>
        <end position="21"/>
    </location>
</feature>
<protein>
    <recommendedName>
        <fullName evidence="3">Nucleotide-diphospho-sugar transferase domain-containing protein</fullName>
    </recommendedName>
</protein>
<dbReference type="EMBL" id="KI913977">
    <property type="protein sequence ID" value="ETV96172.1"/>
    <property type="molecule type" value="Genomic_DNA"/>
</dbReference>
<organism evidence="2">
    <name type="scientific">Aphanomyces invadans</name>
    <dbReference type="NCBI Taxonomy" id="157072"/>
    <lineage>
        <taxon>Eukaryota</taxon>
        <taxon>Sar</taxon>
        <taxon>Stramenopiles</taxon>
        <taxon>Oomycota</taxon>
        <taxon>Saprolegniomycetes</taxon>
        <taxon>Saprolegniales</taxon>
        <taxon>Verrucalvaceae</taxon>
        <taxon>Aphanomyces</taxon>
    </lineage>
</organism>
<dbReference type="InterPro" id="IPR044845">
    <property type="entry name" value="HPAT/SRGT1-like"/>
</dbReference>